<evidence type="ECO:0000313" key="4">
    <source>
        <dbReference type="Proteomes" id="UP000094385"/>
    </source>
</evidence>
<accession>A0A1E3Q3C1</accession>
<organism evidence="3 4">
    <name type="scientific">Lipomyces starkeyi NRRL Y-11557</name>
    <dbReference type="NCBI Taxonomy" id="675824"/>
    <lineage>
        <taxon>Eukaryota</taxon>
        <taxon>Fungi</taxon>
        <taxon>Dikarya</taxon>
        <taxon>Ascomycota</taxon>
        <taxon>Saccharomycotina</taxon>
        <taxon>Lipomycetes</taxon>
        <taxon>Lipomycetales</taxon>
        <taxon>Lipomycetaceae</taxon>
        <taxon>Lipomyces</taxon>
    </lineage>
</organism>
<sequence>MVDLKCNADFCLIPMGTESPSVSNYIAEVQVLMHGSGLKYSMHSAGTTVEGPWDQVMELIGKAHELMHKLGVQRVQTDVRIGTRVDKKQSFEDKVTAVEKILKE</sequence>
<evidence type="ECO:0000256" key="1">
    <source>
        <dbReference type="ARBA" id="ARBA00010272"/>
    </source>
</evidence>
<name>A0A1E3Q3C1_LIPST</name>
<evidence type="ECO:0000259" key="2">
    <source>
        <dbReference type="Pfam" id="PF01910"/>
    </source>
</evidence>
<dbReference type="InterPro" id="IPR029756">
    <property type="entry name" value="MTH1187/YkoF-like"/>
</dbReference>
<dbReference type="PANTHER" id="PTHR33777:SF1">
    <property type="entry name" value="UPF0045 PROTEIN ECM15"/>
    <property type="match status" value="1"/>
</dbReference>
<dbReference type="PANTHER" id="PTHR33777">
    <property type="entry name" value="UPF0045 PROTEIN ECM15"/>
    <property type="match status" value="1"/>
</dbReference>
<dbReference type="OrthoDB" id="5587367at2759"/>
<gene>
    <name evidence="3" type="ORF">LIPSTDRAFT_40581</name>
</gene>
<dbReference type="NCBIfam" id="TIGR00106">
    <property type="entry name" value="MTH1187 family thiamine-binding protein"/>
    <property type="match status" value="1"/>
</dbReference>
<dbReference type="Proteomes" id="UP000094385">
    <property type="component" value="Unassembled WGS sequence"/>
</dbReference>
<feature type="non-terminal residue" evidence="3">
    <location>
        <position position="104"/>
    </location>
</feature>
<dbReference type="InterPro" id="IPR002767">
    <property type="entry name" value="Thiamine_BP"/>
</dbReference>
<dbReference type="Pfam" id="PF01910">
    <property type="entry name" value="Thiamine_BP"/>
    <property type="match status" value="1"/>
</dbReference>
<dbReference type="AlphaFoldDB" id="A0A1E3Q3C1"/>
<dbReference type="EMBL" id="KV454296">
    <property type="protein sequence ID" value="ODQ72141.1"/>
    <property type="molecule type" value="Genomic_DNA"/>
</dbReference>
<reference evidence="3 4" key="1">
    <citation type="journal article" date="2016" name="Proc. Natl. Acad. Sci. U.S.A.">
        <title>Comparative genomics of biotechnologically important yeasts.</title>
        <authorList>
            <person name="Riley R."/>
            <person name="Haridas S."/>
            <person name="Wolfe K.H."/>
            <person name="Lopes M.R."/>
            <person name="Hittinger C.T."/>
            <person name="Goeker M."/>
            <person name="Salamov A.A."/>
            <person name="Wisecaver J.H."/>
            <person name="Long T.M."/>
            <person name="Calvey C.H."/>
            <person name="Aerts A.L."/>
            <person name="Barry K.W."/>
            <person name="Choi C."/>
            <person name="Clum A."/>
            <person name="Coughlan A.Y."/>
            <person name="Deshpande S."/>
            <person name="Douglass A.P."/>
            <person name="Hanson S.J."/>
            <person name="Klenk H.-P."/>
            <person name="LaButti K.M."/>
            <person name="Lapidus A."/>
            <person name="Lindquist E.A."/>
            <person name="Lipzen A.M."/>
            <person name="Meier-Kolthoff J.P."/>
            <person name="Ohm R.A."/>
            <person name="Otillar R.P."/>
            <person name="Pangilinan J.L."/>
            <person name="Peng Y."/>
            <person name="Rokas A."/>
            <person name="Rosa C.A."/>
            <person name="Scheuner C."/>
            <person name="Sibirny A.A."/>
            <person name="Slot J.C."/>
            <person name="Stielow J.B."/>
            <person name="Sun H."/>
            <person name="Kurtzman C.P."/>
            <person name="Blackwell M."/>
            <person name="Grigoriev I.V."/>
            <person name="Jeffries T.W."/>
        </authorList>
    </citation>
    <scope>NUCLEOTIDE SEQUENCE [LARGE SCALE GENOMIC DNA]</scope>
    <source>
        <strain evidence="3 4">NRRL Y-11557</strain>
    </source>
</reference>
<protein>
    <recommendedName>
        <fullName evidence="2">Thiamine-binding protein domain-containing protein</fullName>
    </recommendedName>
</protein>
<dbReference type="GO" id="GO:0005829">
    <property type="term" value="C:cytosol"/>
    <property type="evidence" value="ECO:0007669"/>
    <property type="project" value="TreeGrafter"/>
</dbReference>
<keyword evidence="4" id="KW-1185">Reference proteome</keyword>
<comment type="similarity">
    <text evidence="1">Belongs to the UPF0045 family.</text>
</comment>
<evidence type="ECO:0000313" key="3">
    <source>
        <dbReference type="EMBL" id="ODQ72141.1"/>
    </source>
</evidence>
<feature type="domain" description="Thiamine-binding protein" evidence="2">
    <location>
        <begin position="8"/>
        <end position="99"/>
    </location>
</feature>
<dbReference type="SUPFAM" id="SSF89957">
    <property type="entry name" value="MTH1187/YkoF-like"/>
    <property type="match status" value="1"/>
</dbReference>
<dbReference type="Gene3D" id="3.30.70.930">
    <property type="match status" value="1"/>
</dbReference>
<proteinExistence type="inferred from homology"/>
<dbReference type="InterPro" id="IPR051614">
    <property type="entry name" value="UPF0045_domain"/>
</dbReference>